<reference evidence="1 2" key="1">
    <citation type="submission" date="2020-08" db="EMBL/GenBank/DDBJ databases">
        <title>Sequencing the genomes of 1000 actinobacteria strains.</title>
        <authorList>
            <person name="Klenk H.-P."/>
        </authorList>
    </citation>
    <scope>NUCLEOTIDE SEQUENCE [LARGE SCALE GENOMIC DNA]</scope>
    <source>
        <strain evidence="1 2">DSM 45784</strain>
    </source>
</reference>
<keyword evidence="2" id="KW-1185">Reference proteome</keyword>
<sequence>MRNVVPSGMTVEGWALFVSDAGRYWATRVKPFSDAEGTAGAWRTVDADDERTLALEIAEQESLAALATLGDEQ</sequence>
<organism evidence="1 2">
    <name type="scientific">Sphaerisporangium siamense</name>
    <dbReference type="NCBI Taxonomy" id="795645"/>
    <lineage>
        <taxon>Bacteria</taxon>
        <taxon>Bacillati</taxon>
        <taxon>Actinomycetota</taxon>
        <taxon>Actinomycetes</taxon>
        <taxon>Streptosporangiales</taxon>
        <taxon>Streptosporangiaceae</taxon>
        <taxon>Sphaerisporangium</taxon>
    </lineage>
</organism>
<gene>
    <name evidence="1" type="ORF">BJ982_001609</name>
</gene>
<evidence type="ECO:0000313" key="1">
    <source>
        <dbReference type="EMBL" id="MBB4700065.1"/>
    </source>
</evidence>
<dbReference type="EMBL" id="JACHND010000001">
    <property type="protein sequence ID" value="MBB4700065.1"/>
    <property type="molecule type" value="Genomic_DNA"/>
</dbReference>
<comment type="caution">
    <text evidence="1">The sequence shown here is derived from an EMBL/GenBank/DDBJ whole genome shotgun (WGS) entry which is preliminary data.</text>
</comment>
<proteinExistence type="predicted"/>
<dbReference type="Proteomes" id="UP000542210">
    <property type="component" value="Unassembled WGS sequence"/>
</dbReference>
<dbReference type="AlphaFoldDB" id="A0A7W7D4B2"/>
<evidence type="ECO:0000313" key="2">
    <source>
        <dbReference type="Proteomes" id="UP000542210"/>
    </source>
</evidence>
<accession>A0A7W7D4B2</accession>
<dbReference type="RefSeq" id="WP_239122939.1">
    <property type="nucleotide sequence ID" value="NZ_BOOV01000009.1"/>
</dbReference>
<name>A0A7W7D4B2_9ACTN</name>
<protein>
    <submittedName>
        <fullName evidence="1">Uncharacterized protein</fullName>
    </submittedName>
</protein>